<feature type="region of interest" description="Disordered" evidence="1">
    <location>
        <begin position="1"/>
        <end position="30"/>
    </location>
</feature>
<evidence type="ECO:0000256" key="2">
    <source>
        <dbReference type="SAM" id="Phobius"/>
    </source>
</evidence>
<feature type="transmembrane region" description="Helical" evidence="2">
    <location>
        <begin position="177"/>
        <end position="197"/>
    </location>
</feature>
<feature type="compositionally biased region" description="Low complexity" evidence="1">
    <location>
        <begin position="16"/>
        <end position="30"/>
    </location>
</feature>
<evidence type="ECO:0000256" key="1">
    <source>
        <dbReference type="SAM" id="MobiDB-lite"/>
    </source>
</evidence>
<evidence type="ECO:0000313" key="3">
    <source>
        <dbReference type="EMBL" id="BCT77280.1"/>
    </source>
</evidence>
<organism evidence="3 4">
    <name type="scientific">Sinomonas cyclohexanicum</name>
    <name type="common">Corynebacterium cyclohexanicum</name>
    <dbReference type="NCBI Taxonomy" id="322009"/>
    <lineage>
        <taxon>Bacteria</taxon>
        <taxon>Bacillati</taxon>
        <taxon>Actinomycetota</taxon>
        <taxon>Actinomycetes</taxon>
        <taxon>Micrococcales</taxon>
        <taxon>Micrococcaceae</taxon>
        <taxon>Sinomonas</taxon>
    </lineage>
</organism>
<dbReference type="RefSeq" id="WP_229229997.1">
    <property type="nucleotide sequence ID" value="NZ_AP024525.1"/>
</dbReference>
<accession>A0ABM7PYY9</accession>
<evidence type="ECO:0000313" key="4">
    <source>
        <dbReference type="Proteomes" id="UP001319861"/>
    </source>
</evidence>
<name>A0ABM7PYY9_SINCY</name>
<feature type="transmembrane region" description="Helical" evidence="2">
    <location>
        <begin position="63"/>
        <end position="84"/>
    </location>
</feature>
<feature type="transmembrane region" description="Helical" evidence="2">
    <location>
        <begin position="203"/>
        <end position="223"/>
    </location>
</feature>
<dbReference type="EMBL" id="AP024525">
    <property type="protein sequence ID" value="BCT77280.1"/>
    <property type="molecule type" value="Genomic_DNA"/>
</dbReference>
<keyword evidence="4" id="KW-1185">Reference proteome</keyword>
<keyword evidence="2" id="KW-0812">Transmembrane</keyword>
<protein>
    <submittedName>
        <fullName evidence="3">Uncharacterized protein</fullName>
    </submittedName>
</protein>
<keyword evidence="2" id="KW-1133">Transmembrane helix</keyword>
<keyword evidence="2" id="KW-0472">Membrane</keyword>
<sequence length="242" mass="25029">MSAEPHAAPPLPVPAPDDTSLAPTPADAAPATPPAVVAQILATEHWSLLATRSVLWGELMNRISIHLTVSSAALVVLALVAQATGFGEGFWVMAIGLSSVLLVLGTLTLLRVSLGSEEDHNLIVGMNRLRGAYAELAPEVQGSFVTSGRDDRQGVFDTYWMGATRAVGIHAVSSTSFFLACFNSMVAGTLAALITHAAGGGTALVAVIGALALVAYLGAGTFITGRRMRRVGLAARYPAERG</sequence>
<dbReference type="Proteomes" id="UP001319861">
    <property type="component" value="Chromosome"/>
</dbReference>
<gene>
    <name evidence="3" type="ORF">SCMU_31220</name>
</gene>
<reference evidence="3 4" key="1">
    <citation type="journal article" date="2021" name="J. Biosci. Bioeng.">
        <title>Identification and characterization of a chc gene cluster responsible for the aromatization pathway of cyclohexanecarboxylate degradation in Sinomonas cyclohexanicum ATCC 51369.</title>
        <authorList>
            <person name="Yamamoto T."/>
            <person name="Hasegawa Y."/>
            <person name="Lau P.C.K."/>
            <person name="Iwaki H."/>
        </authorList>
    </citation>
    <scope>NUCLEOTIDE SEQUENCE [LARGE SCALE GENOMIC DNA]</scope>
    <source>
        <strain evidence="3 4">ATCC 51369</strain>
    </source>
</reference>
<feature type="transmembrane region" description="Helical" evidence="2">
    <location>
        <begin position="90"/>
        <end position="110"/>
    </location>
</feature>
<proteinExistence type="predicted"/>